<dbReference type="Pfam" id="PF15963">
    <property type="entry name" value="Myb_DNA-bind_7"/>
    <property type="match status" value="1"/>
</dbReference>
<feature type="domain" description="Transcription factor TFIIIB component B'' Myb" evidence="1">
    <location>
        <begin position="96"/>
        <end position="177"/>
    </location>
</feature>
<reference evidence="2" key="1">
    <citation type="submission" date="2019-12" db="EMBL/GenBank/DDBJ databases">
        <title>Genome sequence of Babesia ovis.</title>
        <authorList>
            <person name="Yamagishi J."/>
            <person name="Sevinc F."/>
            <person name="Xuan X."/>
        </authorList>
    </citation>
    <scope>NUCLEOTIDE SEQUENCE</scope>
    <source>
        <strain evidence="2">Selcuk</strain>
    </source>
</reference>
<evidence type="ECO:0000259" key="1">
    <source>
        <dbReference type="Pfam" id="PF15963"/>
    </source>
</evidence>
<dbReference type="GO" id="GO:0003677">
    <property type="term" value="F:DNA binding"/>
    <property type="evidence" value="ECO:0007669"/>
    <property type="project" value="UniProtKB-KW"/>
</dbReference>
<sequence length="242" mass="27812">MESLKKESLELASAVKTRVRDVRGSDTNRETVWERVQRLGRNQDPFERPTSVEQTQSASNVDLSFFGADVQCLLGARHHVVGSSYSRGGQYASAYRRSKSVKWSAEDTTRFYEAVRNFGSDLLMVRSMLPEFTDKQLYGKFKIEEKRNPERLHKALNSRTRIPVDKFEKRYGKIDSSRHYDPTKDPVLLHKKNQKTNQLALRTQVEGDQQSPSVVPQEELHIADVDEAESDVQACNIMQLFM</sequence>
<organism evidence="2 3">
    <name type="scientific">Babesia ovis</name>
    <dbReference type="NCBI Taxonomy" id="5869"/>
    <lineage>
        <taxon>Eukaryota</taxon>
        <taxon>Sar</taxon>
        <taxon>Alveolata</taxon>
        <taxon>Apicomplexa</taxon>
        <taxon>Aconoidasida</taxon>
        <taxon>Piroplasmida</taxon>
        <taxon>Babesiidae</taxon>
        <taxon>Babesia</taxon>
    </lineage>
</organism>
<proteinExistence type="predicted"/>
<dbReference type="GO" id="GO:0070898">
    <property type="term" value="P:RNA polymerase III preinitiation complex assembly"/>
    <property type="evidence" value="ECO:0007669"/>
    <property type="project" value="TreeGrafter"/>
</dbReference>
<accession>A0A9W5TC47</accession>
<dbReference type="GO" id="GO:0001156">
    <property type="term" value="F:TFIIIC-class transcription factor complex binding"/>
    <property type="evidence" value="ECO:0007669"/>
    <property type="project" value="TreeGrafter"/>
</dbReference>
<keyword evidence="3" id="KW-1185">Reference proteome</keyword>
<evidence type="ECO:0000313" key="3">
    <source>
        <dbReference type="Proteomes" id="UP001057455"/>
    </source>
</evidence>
<evidence type="ECO:0000313" key="2">
    <source>
        <dbReference type="EMBL" id="GFE55477.1"/>
    </source>
</evidence>
<dbReference type="PANTHER" id="PTHR22929:SF0">
    <property type="entry name" value="TRANSCRIPTION FACTOR TFIIIB COMPONENT B'' HOMOLOG"/>
    <property type="match status" value="1"/>
</dbReference>
<dbReference type="EMBL" id="BLIY01000022">
    <property type="protein sequence ID" value="GFE55477.1"/>
    <property type="molecule type" value="Genomic_DNA"/>
</dbReference>
<dbReference type="GO" id="GO:0000126">
    <property type="term" value="C:transcription factor TFIIIB complex"/>
    <property type="evidence" value="ECO:0007669"/>
    <property type="project" value="TreeGrafter"/>
</dbReference>
<dbReference type="PANTHER" id="PTHR22929">
    <property type="entry name" value="RNA POLYMERASE III TRANSCRIPTION INITIATION FACTOR B"/>
    <property type="match status" value="1"/>
</dbReference>
<dbReference type="InterPro" id="IPR009057">
    <property type="entry name" value="Homeodomain-like_sf"/>
</dbReference>
<dbReference type="AlphaFoldDB" id="A0A9W5TC47"/>
<dbReference type="Proteomes" id="UP001057455">
    <property type="component" value="Unassembled WGS sequence"/>
</dbReference>
<dbReference type="InterPro" id="IPR039467">
    <property type="entry name" value="TFIIIB_B''_Myb"/>
</dbReference>
<keyword evidence="2" id="KW-0238">DNA-binding</keyword>
<name>A0A9W5TC47_BABOV</name>
<dbReference type="SUPFAM" id="SSF46689">
    <property type="entry name" value="Homeodomain-like"/>
    <property type="match status" value="1"/>
</dbReference>
<gene>
    <name evidence="2" type="ORF">BaOVIS_028810</name>
</gene>
<dbReference type="OrthoDB" id="272624at2759"/>
<protein>
    <submittedName>
        <fullName evidence="2">Myb family DNA-binding domain-containing protein</fullName>
    </submittedName>
</protein>
<comment type="caution">
    <text evidence="2">The sequence shown here is derived from an EMBL/GenBank/DDBJ whole genome shotgun (WGS) entry which is preliminary data.</text>
</comment>